<keyword evidence="6" id="KW-0812">Transmembrane</keyword>
<dbReference type="GO" id="GO:0042597">
    <property type="term" value="C:periplasmic space"/>
    <property type="evidence" value="ECO:0007669"/>
    <property type="project" value="InterPro"/>
</dbReference>
<feature type="signal peptide" evidence="7">
    <location>
        <begin position="1"/>
        <end position="21"/>
    </location>
</feature>
<keyword evidence="6" id="KW-1133">Transmembrane helix</keyword>
<keyword evidence="10" id="KW-1185">Reference proteome</keyword>
<reference evidence="9 10" key="1">
    <citation type="journal article" date="2019" name="Emerg. Microbes Infect.">
        <title>Comprehensive subspecies identification of 175 nontuberculous mycobacteria species based on 7547 genomic profiles.</title>
        <authorList>
            <person name="Matsumoto Y."/>
            <person name="Kinjo T."/>
            <person name="Motooka D."/>
            <person name="Nabeya D."/>
            <person name="Jung N."/>
            <person name="Uechi K."/>
            <person name="Horii T."/>
            <person name="Iida T."/>
            <person name="Fujita J."/>
            <person name="Nakamura S."/>
        </authorList>
    </citation>
    <scope>NUCLEOTIDE SEQUENCE [LARGE SCALE GENOMIC DNA]</scope>
    <source>
        <strain evidence="9 10">JCM 12603</strain>
    </source>
</reference>
<keyword evidence="2" id="KW-0479">Metal-binding</keyword>
<keyword evidence="6" id="KW-0472">Membrane</keyword>
<dbReference type="GO" id="GO:0006825">
    <property type="term" value="P:copper ion transport"/>
    <property type="evidence" value="ECO:0007669"/>
    <property type="project" value="InterPro"/>
</dbReference>
<feature type="domain" description="CopC" evidence="8">
    <location>
        <begin position="31"/>
        <end position="124"/>
    </location>
</feature>
<evidence type="ECO:0000256" key="6">
    <source>
        <dbReference type="SAM" id="Phobius"/>
    </source>
</evidence>
<protein>
    <submittedName>
        <fullName evidence="9">Copper resistance protein C</fullName>
    </submittedName>
</protein>
<evidence type="ECO:0000256" key="1">
    <source>
        <dbReference type="ARBA" id="ARBA00004196"/>
    </source>
</evidence>
<dbReference type="GO" id="GO:0005886">
    <property type="term" value="C:plasma membrane"/>
    <property type="evidence" value="ECO:0007669"/>
    <property type="project" value="TreeGrafter"/>
</dbReference>
<dbReference type="EMBL" id="AP022570">
    <property type="protein sequence ID" value="BBX49270.1"/>
    <property type="molecule type" value="Genomic_DNA"/>
</dbReference>
<dbReference type="KEGG" id="mpof:MPOR_02960"/>
<dbReference type="AlphaFoldDB" id="A0A6N4V581"/>
<dbReference type="PANTHER" id="PTHR34820:SF4">
    <property type="entry name" value="INNER MEMBRANE PROTEIN YEBZ"/>
    <property type="match status" value="1"/>
</dbReference>
<dbReference type="GO" id="GO:0005507">
    <property type="term" value="F:copper ion binding"/>
    <property type="evidence" value="ECO:0007669"/>
    <property type="project" value="InterPro"/>
</dbReference>
<evidence type="ECO:0000256" key="2">
    <source>
        <dbReference type="ARBA" id="ARBA00022723"/>
    </source>
</evidence>
<keyword evidence="4" id="KW-0186">Copper</keyword>
<dbReference type="InterPro" id="IPR032694">
    <property type="entry name" value="CopC/D"/>
</dbReference>
<proteinExistence type="predicted"/>
<gene>
    <name evidence="9" type="ORF">MPOR_02960</name>
</gene>
<dbReference type="InterPro" id="IPR007348">
    <property type="entry name" value="CopC_dom"/>
</dbReference>
<dbReference type="RefSeq" id="WP_163672175.1">
    <property type="nucleotide sequence ID" value="NZ_AP022570.1"/>
</dbReference>
<name>A0A6N4V581_9MYCO</name>
<evidence type="ECO:0000256" key="7">
    <source>
        <dbReference type="SAM" id="SignalP"/>
    </source>
</evidence>
<comment type="subcellular location">
    <subcellularLocation>
        <location evidence="1">Cell envelope</location>
    </subcellularLocation>
</comment>
<dbReference type="Gene3D" id="2.60.40.1220">
    <property type="match status" value="1"/>
</dbReference>
<dbReference type="InterPro" id="IPR014756">
    <property type="entry name" value="Ig_E-set"/>
</dbReference>
<dbReference type="GO" id="GO:0030313">
    <property type="term" value="C:cell envelope"/>
    <property type="evidence" value="ECO:0007669"/>
    <property type="project" value="UniProtKB-SubCell"/>
</dbReference>
<dbReference type="Pfam" id="PF04234">
    <property type="entry name" value="CopC"/>
    <property type="match status" value="1"/>
</dbReference>
<evidence type="ECO:0000256" key="3">
    <source>
        <dbReference type="ARBA" id="ARBA00022729"/>
    </source>
</evidence>
<keyword evidence="3 7" id="KW-0732">Signal</keyword>
<dbReference type="InterPro" id="IPR014755">
    <property type="entry name" value="Cu-Rt/internalin_Ig-like"/>
</dbReference>
<dbReference type="PANTHER" id="PTHR34820">
    <property type="entry name" value="INNER MEMBRANE PROTEIN YEBZ"/>
    <property type="match status" value="1"/>
</dbReference>
<dbReference type="SUPFAM" id="SSF81296">
    <property type="entry name" value="E set domains"/>
    <property type="match status" value="1"/>
</dbReference>
<evidence type="ECO:0000256" key="5">
    <source>
        <dbReference type="SAM" id="MobiDB-lite"/>
    </source>
</evidence>
<feature type="compositionally biased region" description="Low complexity" evidence="5">
    <location>
        <begin position="144"/>
        <end position="158"/>
    </location>
</feature>
<feature type="chain" id="PRO_5038414589" evidence="7">
    <location>
        <begin position="22"/>
        <end position="185"/>
    </location>
</feature>
<evidence type="ECO:0000259" key="8">
    <source>
        <dbReference type="Pfam" id="PF04234"/>
    </source>
</evidence>
<evidence type="ECO:0000256" key="4">
    <source>
        <dbReference type="ARBA" id="ARBA00023008"/>
    </source>
</evidence>
<sequence length="185" mass="18443">MTRLLGLAAVAILAFGLSAVALTSAGPAWSHATLVSSSPADGEQVPVPPSRVSATFNEPMQTQFAAMTLIGPDGGQYGAGEPTVDDTVISVAVRPGGPAGDYTANYRATSADGHVVSGSWTFRVLAAAPTTDNPAPTVPPDTPAPTDTTGGGDTSADGGTPVWPFVAVATAVVAAGALWAVRRQS</sequence>
<organism evidence="9 10">
    <name type="scientific">Mycolicibacterium poriferae</name>
    <dbReference type="NCBI Taxonomy" id="39694"/>
    <lineage>
        <taxon>Bacteria</taxon>
        <taxon>Bacillati</taxon>
        <taxon>Actinomycetota</taxon>
        <taxon>Actinomycetes</taxon>
        <taxon>Mycobacteriales</taxon>
        <taxon>Mycobacteriaceae</taxon>
        <taxon>Mycolicibacterium</taxon>
    </lineage>
</organism>
<dbReference type="GO" id="GO:0046688">
    <property type="term" value="P:response to copper ion"/>
    <property type="evidence" value="ECO:0007669"/>
    <property type="project" value="InterPro"/>
</dbReference>
<evidence type="ECO:0000313" key="9">
    <source>
        <dbReference type="EMBL" id="BBX49270.1"/>
    </source>
</evidence>
<feature type="transmembrane region" description="Helical" evidence="6">
    <location>
        <begin position="162"/>
        <end position="181"/>
    </location>
</feature>
<accession>A0A6N4V581</accession>
<dbReference type="Proteomes" id="UP000466785">
    <property type="component" value="Chromosome"/>
</dbReference>
<evidence type="ECO:0000313" key="10">
    <source>
        <dbReference type="Proteomes" id="UP000466785"/>
    </source>
</evidence>
<feature type="region of interest" description="Disordered" evidence="5">
    <location>
        <begin position="129"/>
        <end position="158"/>
    </location>
</feature>